<keyword evidence="3" id="KW-1185">Reference proteome</keyword>
<dbReference type="InterPro" id="IPR001509">
    <property type="entry name" value="Epimerase_deHydtase"/>
</dbReference>
<dbReference type="EMBL" id="JAMDMX010000041">
    <property type="protein sequence ID" value="MCY9693836.1"/>
    <property type="molecule type" value="Genomic_DNA"/>
</dbReference>
<evidence type="ECO:0000259" key="1">
    <source>
        <dbReference type="Pfam" id="PF01370"/>
    </source>
</evidence>
<dbReference type="RefSeq" id="WP_174806658.1">
    <property type="nucleotide sequence ID" value="NZ_JAMDMW010000014.1"/>
</dbReference>
<evidence type="ECO:0000313" key="3">
    <source>
        <dbReference type="Proteomes" id="UP001527099"/>
    </source>
</evidence>
<evidence type="ECO:0000313" key="2">
    <source>
        <dbReference type="EMBL" id="MCY9693836.1"/>
    </source>
</evidence>
<comment type="caution">
    <text evidence="2">The sequence shown here is derived from an EMBL/GenBank/DDBJ whole genome shotgun (WGS) entry which is preliminary data.</text>
</comment>
<dbReference type="InterPro" id="IPR036291">
    <property type="entry name" value="NAD(P)-bd_dom_sf"/>
</dbReference>
<feature type="domain" description="NAD-dependent epimerase/dehydratase" evidence="1">
    <location>
        <begin position="4"/>
        <end position="55"/>
    </location>
</feature>
<dbReference type="Pfam" id="PF01370">
    <property type="entry name" value="Epimerase"/>
    <property type="match status" value="1"/>
</dbReference>
<accession>A0ABT4GCB9</accession>
<dbReference type="Proteomes" id="UP001527099">
    <property type="component" value="Unassembled WGS sequence"/>
</dbReference>
<reference evidence="2 3" key="1">
    <citation type="submission" date="2022-05" db="EMBL/GenBank/DDBJ databases">
        <title>Genome Sequencing of Bee-Associated Microbes.</title>
        <authorList>
            <person name="Dunlap C."/>
        </authorList>
    </citation>
    <scope>NUCLEOTIDE SEQUENCE [LARGE SCALE GENOMIC DNA]</scope>
    <source>
        <strain evidence="2 3">NRRL B-14421</strain>
    </source>
</reference>
<dbReference type="SUPFAM" id="SSF51735">
    <property type="entry name" value="NAD(P)-binding Rossmann-fold domains"/>
    <property type="match status" value="1"/>
</dbReference>
<gene>
    <name evidence="2" type="ORF">M5X19_13135</name>
</gene>
<name>A0ABT4GCB9_9BACL</name>
<proteinExistence type="predicted"/>
<dbReference type="Gene3D" id="3.40.50.720">
    <property type="entry name" value="NAD(P)-binding Rossmann-like Domain"/>
    <property type="match status" value="1"/>
</dbReference>
<organism evidence="2 3">
    <name type="scientific">Paenibacillus alginolyticus</name>
    <dbReference type="NCBI Taxonomy" id="59839"/>
    <lineage>
        <taxon>Bacteria</taxon>
        <taxon>Bacillati</taxon>
        <taxon>Bacillota</taxon>
        <taxon>Bacilli</taxon>
        <taxon>Bacillales</taxon>
        <taxon>Paenibacillaceae</taxon>
        <taxon>Paenibacillus</taxon>
    </lineage>
</organism>
<protein>
    <recommendedName>
        <fullName evidence="1">NAD-dependent epimerase/dehydratase domain-containing protein</fullName>
    </recommendedName>
</protein>
<sequence>MAKVLITGAGGNLGRVLAPALVERGHEPIMMDYRTIETSYPFIQGDIMSSGSPHEVM</sequence>